<keyword evidence="3" id="KW-1185">Reference proteome</keyword>
<dbReference type="EMBL" id="BMNC01000005">
    <property type="protein sequence ID" value="GGM98577.1"/>
    <property type="molecule type" value="Genomic_DNA"/>
</dbReference>
<proteinExistence type="predicted"/>
<name>A0ABQ2I2G8_9PSEU</name>
<evidence type="ECO:0000313" key="2">
    <source>
        <dbReference type="EMBL" id="GGM98577.1"/>
    </source>
</evidence>
<accession>A0ABQ2I2G8</accession>
<reference evidence="3" key="1">
    <citation type="journal article" date="2019" name="Int. J. Syst. Evol. Microbiol.">
        <title>The Global Catalogue of Microorganisms (GCM) 10K type strain sequencing project: providing services to taxonomists for standard genome sequencing and annotation.</title>
        <authorList>
            <consortium name="The Broad Institute Genomics Platform"/>
            <consortium name="The Broad Institute Genome Sequencing Center for Infectious Disease"/>
            <person name="Wu L."/>
            <person name="Ma J."/>
        </authorList>
    </citation>
    <scope>NUCLEOTIDE SEQUENCE [LARGE SCALE GENOMIC DNA]</scope>
    <source>
        <strain evidence="3">CGMCC 4.7319</strain>
    </source>
</reference>
<evidence type="ECO:0000313" key="3">
    <source>
        <dbReference type="Proteomes" id="UP000597656"/>
    </source>
</evidence>
<feature type="region of interest" description="Disordered" evidence="1">
    <location>
        <begin position="1"/>
        <end position="28"/>
    </location>
</feature>
<gene>
    <name evidence="2" type="ORF">GCM10011609_40890</name>
</gene>
<organism evidence="2 3">
    <name type="scientific">Lentzea pudingi</name>
    <dbReference type="NCBI Taxonomy" id="1789439"/>
    <lineage>
        <taxon>Bacteria</taxon>
        <taxon>Bacillati</taxon>
        <taxon>Actinomycetota</taxon>
        <taxon>Actinomycetes</taxon>
        <taxon>Pseudonocardiales</taxon>
        <taxon>Pseudonocardiaceae</taxon>
        <taxon>Lentzea</taxon>
    </lineage>
</organism>
<evidence type="ECO:0000256" key="1">
    <source>
        <dbReference type="SAM" id="MobiDB-lite"/>
    </source>
</evidence>
<sequence>MRLRAGVQQGRGPAPRPGFPPGPRHEIPSRTRTSAVILLRILGRMLRNLVVYGRLYPPRYVFKKEEPK</sequence>
<comment type="caution">
    <text evidence="2">The sequence shown here is derived from an EMBL/GenBank/DDBJ whole genome shotgun (WGS) entry which is preliminary data.</text>
</comment>
<protein>
    <submittedName>
        <fullName evidence="2">Uncharacterized protein</fullName>
    </submittedName>
</protein>
<dbReference type="Proteomes" id="UP000597656">
    <property type="component" value="Unassembled WGS sequence"/>
</dbReference>